<keyword evidence="3" id="KW-1185">Reference proteome</keyword>
<feature type="domain" description="Prolyl 4-hydroxylase alpha subunit Fe(2+) 2OG dioxygenase" evidence="1">
    <location>
        <begin position="110"/>
        <end position="239"/>
    </location>
</feature>
<dbReference type="AlphaFoldDB" id="A0A4R7B7I5"/>
<dbReference type="EMBL" id="SNZP01000007">
    <property type="protein sequence ID" value="TDR79725.1"/>
    <property type="molecule type" value="Genomic_DNA"/>
</dbReference>
<reference evidence="2 3" key="1">
    <citation type="submission" date="2019-03" db="EMBL/GenBank/DDBJ databases">
        <title>Genomic Encyclopedia of Type Strains, Phase III (KMG-III): the genomes of soil and plant-associated and newly described type strains.</title>
        <authorList>
            <person name="Whitman W."/>
        </authorList>
    </citation>
    <scope>NUCLEOTIDE SEQUENCE [LARGE SCALE GENOMIC DNA]</scope>
    <source>
        <strain evidence="2 3">CECT 8976</strain>
    </source>
</reference>
<dbReference type="Proteomes" id="UP000295611">
    <property type="component" value="Unassembled WGS sequence"/>
</dbReference>
<evidence type="ECO:0000313" key="3">
    <source>
        <dbReference type="Proteomes" id="UP000295611"/>
    </source>
</evidence>
<dbReference type="OrthoDB" id="8781483at2"/>
<dbReference type="InterPro" id="IPR044862">
    <property type="entry name" value="Pro_4_hyd_alph_FE2OG_OXY"/>
</dbReference>
<evidence type="ECO:0000313" key="2">
    <source>
        <dbReference type="EMBL" id="TDR79725.1"/>
    </source>
</evidence>
<comment type="caution">
    <text evidence="2">The sequence shown here is derived from an EMBL/GenBank/DDBJ whole genome shotgun (WGS) entry which is preliminary data.</text>
</comment>
<sequence length="242" mass="27007">MSNIVHGPGFLMLDNLLAPEELCAVQLYMQFENYTPVHANGWSKAWRVNDGQPLSSGSYLCGRGGKKIAPSQQNAINIVAERILSLESEIDSFLEKFLEWDFISLTTFLYPNGAGLGWHEDDCQYKGAFIFYAHPEWKPSWGGELCIAGEVSENSGLPEKIYQYDADIFEMSGVGSGSIGPEFGWTRRERSISDNGIGTWIYPKPNRLVIIKPGYSHCIKKVEADAGENMRCSVTGFFQKSN</sequence>
<gene>
    <name evidence="2" type="ORF">DFP86_10789</name>
</gene>
<protein>
    <submittedName>
        <fullName evidence="2">2-oxoglutarate-Fe(II)-dependent oxygenase superfamily protein</fullName>
    </submittedName>
</protein>
<name>A0A4R7B7I5_9NEIS</name>
<organism evidence="2 3">
    <name type="scientific">Paludibacterium purpuratum</name>
    <dbReference type="NCBI Taxonomy" id="1144873"/>
    <lineage>
        <taxon>Bacteria</taxon>
        <taxon>Pseudomonadati</taxon>
        <taxon>Pseudomonadota</taxon>
        <taxon>Betaproteobacteria</taxon>
        <taxon>Neisseriales</taxon>
        <taxon>Chromobacteriaceae</taxon>
        <taxon>Paludibacterium</taxon>
    </lineage>
</organism>
<accession>A0A4R7B7I5</accession>
<dbReference type="Pfam" id="PF13640">
    <property type="entry name" value="2OG-FeII_Oxy_3"/>
    <property type="match status" value="1"/>
</dbReference>
<dbReference type="RefSeq" id="WP_133680702.1">
    <property type="nucleotide sequence ID" value="NZ_SNZP01000007.1"/>
</dbReference>
<proteinExistence type="predicted"/>
<dbReference type="Gene3D" id="2.60.120.620">
    <property type="entry name" value="q2cbj1_9rhob like domain"/>
    <property type="match status" value="1"/>
</dbReference>
<evidence type="ECO:0000259" key="1">
    <source>
        <dbReference type="Pfam" id="PF13640"/>
    </source>
</evidence>